<dbReference type="Gene3D" id="3.30.70.1290">
    <property type="entry name" value="Transposase IS200-like"/>
    <property type="match status" value="1"/>
</dbReference>
<accession>A0A1I5ZF08</accession>
<dbReference type="InterPro" id="IPR002686">
    <property type="entry name" value="Transposase_17"/>
</dbReference>
<dbReference type="GO" id="GO:0043565">
    <property type="term" value="F:sequence-specific DNA binding"/>
    <property type="evidence" value="ECO:0007669"/>
    <property type="project" value="TreeGrafter"/>
</dbReference>
<dbReference type="InterPro" id="IPR052715">
    <property type="entry name" value="RAYT_transposase"/>
</dbReference>
<dbReference type="PANTHER" id="PTHR36966:SF1">
    <property type="entry name" value="REP-ASSOCIATED TYROSINE TRANSPOSASE"/>
    <property type="match status" value="1"/>
</dbReference>
<organism evidence="2 3">
    <name type="scientific">Parafilimonas terrae</name>
    <dbReference type="NCBI Taxonomy" id="1465490"/>
    <lineage>
        <taxon>Bacteria</taxon>
        <taxon>Pseudomonadati</taxon>
        <taxon>Bacteroidota</taxon>
        <taxon>Chitinophagia</taxon>
        <taxon>Chitinophagales</taxon>
        <taxon>Chitinophagaceae</taxon>
        <taxon>Parafilimonas</taxon>
    </lineage>
</organism>
<gene>
    <name evidence="2" type="ORF">SAMN05444277_12129</name>
</gene>
<keyword evidence="3" id="KW-1185">Reference proteome</keyword>
<protein>
    <recommendedName>
        <fullName evidence="1">Transposase IS200-like domain-containing protein</fullName>
    </recommendedName>
</protein>
<dbReference type="OrthoDB" id="9788881at2"/>
<dbReference type="GO" id="GO:0004803">
    <property type="term" value="F:transposase activity"/>
    <property type="evidence" value="ECO:0007669"/>
    <property type="project" value="InterPro"/>
</dbReference>
<dbReference type="InterPro" id="IPR036515">
    <property type="entry name" value="Transposase_17_sf"/>
</dbReference>
<dbReference type="PANTHER" id="PTHR36966">
    <property type="entry name" value="REP-ASSOCIATED TYROSINE TRANSPOSASE"/>
    <property type="match status" value="1"/>
</dbReference>
<evidence type="ECO:0000313" key="3">
    <source>
        <dbReference type="Proteomes" id="UP000199031"/>
    </source>
</evidence>
<feature type="domain" description="Transposase IS200-like" evidence="1">
    <location>
        <begin position="9"/>
        <end position="147"/>
    </location>
</feature>
<evidence type="ECO:0000313" key="2">
    <source>
        <dbReference type="EMBL" id="SFQ55011.1"/>
    </source>
</evidence>
<dbReference type="GO" id="GO:0006313">
    <property type="term" value="P:DNA transposition"/>
    <property type="evidence" value="ECO:0007669"/>
    <property type="project" value="InterPro"/>
</dbReference>
<reference evidence="2 3" key="1">
    <citation type="submission" date="2016-10" db="EMBL/GenBank/DDBJ databases">
        <authorList>
            <person name="de Groot N.N."/>
        </authorList>
    </citation>
    <scope>NUCLEOTIDE SEQUENCE [LARGE SCALE GENOMIC DNA]</scope>
    <source>
        <strain evidence="2 3">DSM 28286</strain>
    </source>
</reference>
<dbReference type="Proteomes" id="UP000199031">
    <property type="component" value="Unassembled WGS sequence"/>
</dbReference>
<dbReference type="AlphaFoldDB" id="A0A1I5ZF08"/>
<evidence type="ECO:0000259" key="1">
    <source>
        <dbReference type="SMART" id="SM01321"/>
    </source>
</evidence>
<dbReference type="SUPFAM" id="SSF143422">
    <property type="entry name" value="Transposase IS200-like"/>
    <property type="match status" value="1"/>
</dbReference>
<dbReference type="RefSeq" id="WP_090663228.1">
    <property type="nucleotide sequence ID" value="NZ_FOXQ01000021.1"/>
</dbReference>
<name>A0A1I5ZF08_9BACT</name>
<sequence length="194" mass="22550">MPVRKAIPEKDGAYFITFTCSNWLPLFKICNAYDAVYNWFNHLKQKSHYIIGYVIMPSHVHAVIAFSNTGKSINTIISNGKRFIAYDLINRLRKQNSHLILSELSSGLNKTEIKEGKLHSVFETSFDWKECRTEKFIQQKLDYIHFNPCKAKLVELPEQYEHSSAKYYYAGNQGIYPVTSFMELRDIDLTALHT</sequence>
<proteinExistence type="predicted"/>
<dbReference type="SMART" id="SM01321">
    <property type="entry name" value="Y1_Tnp"/>
    <property type="match status" value="1"/>
</dbReference>
<dbReference type="EMBL" id="FOXQ01000021">
    <property type="protein sequence ID" value="SFQ55011.1"/>
    <property type="molecule type" value="Genomic_DNA"/>
</dbReference>